<feature type="non-terminal residue" evidence="1">
    <location>
        <position position="1"/>
    </location>
</feature>
<accession>A0A8J2WQW3</accession>
<proteinExistence type="predicted"/>
<gene>
    <name evidence="1" type="ORF">PECAL_5P15350</name>
</gene>
<reference evidence="1" key="1">
    <citation type="submission" date="2021-11" db="EMBL/GenBank/DDBJ databases">
        <authorList>
            <consortium name="Genoscope - CEA"/>
            <person name="William W."/>
        </authorList>
    </citation>
    <scope>NUCLEOTIDE SEQUENCE</scope>
</reference>
<keyword evidence="2" id="KW-1185">Reference proteome</keyword>
<dbReference type="AlphaFoldDB" id="A0A8J2WQW3"/>
<comment type="caution">
    <text evidence="1">The sequence shown here is derived from an EMBL/GenBank/DDBJ whole genome shotgun (WGS) entry which is preliminary data.</text>
</comment>
<evidence type="ECO:0000313" key="1">
    <source>
        <dbReference type="EMBL" id="CAH0376936.1"/>
    </source>
</evidence>
<dbReference type="Proteomes" id="UP000789595">
    <property type="component" value="Unassembled WGS sequence"/>
</dbReference>
<evidence type="ECO:0000313" key="2">
    <source>
        <dbReference type="Proteomes" id="UP000789595"/>
    </source>
</evidence>
<name>A0A8J2WQW3_9STRA</name>
<dbReference type="Pfam" id="PF13374">
    <property type="entry name" value="TPR_10"/>
    <property type="match status" value="1"/>
</dbReference>
<dbReference type="SUPFAM" id="SSF48452">
    <property type="entry name" value="TPR-like"/>
    <property type="match status" value="1"/>
</dbReference>
<protein>
    <recommendedName>
        <fullName evidence="3">Tetratricopeptide repeat protein</fullName>
    </recommendedName>
</protein>
<dbReference type="EMBL" id="CAKKNE010000005">
    <property type="protein sequence ID" value="CAH0376936.1"/>
    <property type="molecule type" value="Genomic_DNA"/>
</dbReference>
<dbReference type="InterPro" id="IPR011990">
    <property type="entry name" value="TPR-like_helical_dom_sf"/>
</dbReference>
<sequence length="208" mass="22919">YVGRAETDQVWGMAINQLGNGLSEANHHEDALSVQGAELSMRQRLGALPEQILVMQTNLANTYERLGRREEAARMQRDVYSGCMRIRGEEDRQTFLVAENFALTLLRADLFEEAKSVLLKTVPVARRVLGESDAVTLKIRWCLAIGLYSDPGATLDDVREAVSTLEDIEPSARRVLGGSHPLLSGMTLSLQESRAVLRARETPSASAP</sequence>
<organism evidence="1 2">
    <name type="scientific">Pelagomonas calceolata</name>
    <dbReference type="NCBI Taxonomy" id="35677"/>
    <lineage>
        <taxon>Eukaryota</taxon>
        <taxon>Sar</taxon>
        <taxon>Stramenopiles</taxon>
        <taxon>Ochrophyta</taxon>
        <taxon>Pelagophyceae</taxon>
        <taxon>Pelagomonadales</taxon>
        <taxon>Pelagomonadaceae</taxon>
        <taxon>Pelagomonas</taxon>
    </lineage>
</organism>
<dbReference type="Gene3D" id="1.25.40.10">
    <property type="entry name" value="Tetratricopeptide repeat domain"/>
    <property type="match status" value="1"/>
</dbReference>
<evidence type="ECO:0008006" key="3">
    <source>
        <dbReference type="Google" id="ProtNLM"/>
    </source>
</evidence>
<dbReference type="OrthoDB" id="4523521at2759"/>